<dbReference type="EMBL" id="QHBU01000162">
    <property type="protein sequence ID" value="PZR80259.1"/>
    <property type="molecule type" value="Genomic_DNA"/>
</dbReference>
<protein>
    <recommendedName>
        <fullName evidence="8">ABC transmembrane type-1 domain-containing protein</fullName>
    </recommendedName>
</protein>
<comment type="subcellular location">
    <subcellularLocation>
        <location evidence="1 7">Cell membrane</location>
        <topology evidence="1 7">Multi-pass membrane protein</topology>
    </subcellularLocation>
</comment>
<comment type="caution">
    <text evidence="9">The sequence shown here is derived from an EMBL/GenBank/DDBJ whole genome shotgun (WGS) entry which is preliminary data.</text>
</comment>
<feature type="transmembrane region" description="Helical" evidence="7">
    <location>
        <begin position="123"/>
        <end position="149"/>
    </location>
</feature>
<accession>A0A2W5Z4K5</accession>
<keyword evidence="3" id="KW-1003">Cell membrane</keyword>
<dbReference type="InterPro" id="IPR035906">
    <property type="entry name" value="MetI-like_sf"/>
</dbReference>
<evidence type="ECO:0000256" key="1">
    <source>
        <dbReference type="ARBA" id="ARBA00004651"/>
    </source>
</evidence>
<keyword evidence="4 7" id="KW-0812">Transmembrane</keyword>
<dbReference type="Gene3D" id="1.10.3720.10">
    <property type="entry name" value="MetI-like"/>
    <property type="match status" value="1"/>
</dbReference>
<evidence type="ECO:0000256" key="2">
    <source>
        <dbReference type="ARBA" id="ARBA00022448"/>
    </source>
</evidence>
<dbReference type="Pfam" id="PF00528">
    <property type="entry name" value="BPD_transp_1"/>
    <property type="match status" value="1"/>
</dbReference>
<dbReference type="Proteomes" id="UP000248724">
    <property type="component" value="Unassembled WGS sequence"/>
</dbReference>
<reference evidence="9 10" key="1">
    <citation type="journal article" date="2017" name="Nature">
        <title>Atmospheric trace gases support primary production in Antarctic desert surface soil.</title>
        <authorList>
            <person name="Ji M."/>
            <person name="Greening C."/>
            <person name="Vanwonterghem I."/>
            <person name="Carere C.R."/>
            <person name="Bay S.K."/>
            <person name="Steen J.A."/>
            <person name="Montgomery K."/>
            <person name="Lines T."/>
            <person name="Beardall J."/>
            <person name="van Dorst J."/>
            <person name="Snape I."/>
            <person name="Stott M.B."/>
            <person name="Hugenholtz P."/>
            <person name="Ferrari B.C."/>
        </authorList>
    </citation>
    <scope>NUCLEOTIDE SEQUENCE [LARGE SCALE GENOMIC DNA]</scope>
    <source>
        <strain evidence="9">RRmetagenome_bin12</strain>
    </source>
</reference>
<keyword evidence="6 7" id="KW-0472">Membrane</keyword>
<feature type="transmembrane region" description="Helical" evidence="7">
    <location>
        <begin position="28"/>
        <end position="48"/>
    </location>
</feature>
<keyword evidence="2 7" id="KW-0813">Transport</keyword>
<evidence type="ECO:0000256" key="7">
    <source>
        <dbReference type="RuleBase" id="RU363032"/>
    </source>
</evidence>
<keyword evidence="5 7" id="KW-1133">Transmembrane helix</keyword>
<dbReference type="PROSITE" id="PS50928">
    <property type="entry name" value="ABC_TM1"/>
    <property type="match status" value="1"/>
</dbReference>
<evidence type="ECO:0000313" key="9">
    <source>
        <dbReference type="EMBL" id="PZR80259.1"/>
    </source>
</evidence>
<dbReference type="AlphaFoldDB" id="A0A2W5Z4K5"/>
<gene>
    <name evidence="9" type="ORF">DLM65_08635</name>
</gene>
<dbReference type="PANTHER" id="PTHR43744">
    <property type="entry name" value="ABC TRANSPORTER PERMEASE PROTEIN MG189-RELATED-RELATED"/>
    <property type="match status" value="1"/>
</dbReference>
<evidence type="ECO:0000259" key="8">
    <source>
        <dbReference type="PROSITE" id="PS50928"/>
    </source>
</evidence>
<evidence type="ECO:0000256" key="6">
    <source>
        <dbReference type="ARBA" id="ARBA00023136"/>
    </source>
</evidence>
<dbReference type="PANTHER" id="PTHR43744:SF8">
    <property type="entry name" value="SN-GLYCEROL-3-PHOSPHATE TRANSPORT SYSTEM PERMEASE PROTEIN UGPE"/>
    <property type="match status" value="1"/>
</dbReference>
<dbReference type="SUPFAM" id="SSF161098">
    <property type="entry name" value="MetI-like"/>
    <property type="match status" value="1"/>
</dbReference>
<comment type="similarity">
    <text evidence="7">Belongs to the binding-protein-dependent transport system permease family.</text>
</comment>
<evidence type="ECO:0000256" key="4">
    <source>
        <dbReference type="ARBA" id="ARBA00022692"/>
    </source>
</evidence>
<evidence type="ECO:0000256" key="5">
    <source>
        <dbReference type="ARBA" id="ARBA00022989"/>
    </source>
</evidence>
<dbReference type="CDD" id="cd06261">
    <property type="entry name" value="TM_PBP2"/>
    <property type="match status" value="1"/>
</dbReference>
<evidence type="ECO:0000313" key="10">
    <source>
        <dbReference type="Proteomes" id="UP000248724"/>
    </source>
</evidence>
<name>A0A2W5Z4K5_9BACT</name>
<organism evidence="9 10">
    <name type="scientific">Candidatus Aeolococcus gillhamiae</name>
    <dbReference type="NCBI Taxonomy" id="3127015"/>
    <lineage>
        <taxon>Bacteria</taxon>
        <taxon>Bacillati</taxon>
        <taxon>Candidatus Dormiibacterota</taxon>
        <taxon>Candidatus Dormibacteria</taxon>
        <taxon>Candidatus Aeolococcales</taxon>
        <taxon>Candidatus Aeolococcaceae</taxon>
        <taxon>Candidatus Aeolococcus</taxon>
    </lineage>
</organism>
<feature type="transmembrane region" description="Helical" evidence="7">
    <location>
        <begin position="155"/>
        <end position="177"/>
    </location>
</feature>
<feature type="transmembrane region" description="Helical" evidence="7">
    <location>
        <begin position="259"/>
        <end position="280"/>
    </location>
</feature>
<dbReference type="InterPro" id="IPR000515">
    <property type="entry name" value="MetI-like"/>
</dbReference>
<feature type="domain" description="ABC transmembrane type-1" evidence="8">
    <location>
        <begin position="90"/>
        <end position="281"/>
    </location>
</feature>
<feature type="transmembrane region" description="Helical" evidence="7">
    <location>
        <begin position="198"/>
        <end position="221"/>
    </location>
</feature>
<dbReference type="GO" id="GO:0055085">
    <property type="term" value="P:transmembrane transport"/>
    <property type="evidence" value="ECO:0007669"/>
    <property type="project" value="InterPro"/>
</dbReference>
<proteinExistence type="inferred from homology"/>
<feature type="transmembrane region" description="Helical" evidence="7">
    <location>
        <begin position="95"/>
        <end position="116"/>
    </location>
</feature>
<dbReference type="GO" id="GO:0005886">
    <property type="term" value="C:plasma membrane"/>
    <property type="evidence" value="ECO:0007669"/>
    <property type="project" value="UniProtKB-SubCell"/>
</dbReference>
<evidence type="ECO:0000256" key="3">
    <source>
        <dbReference type="ARBA" id="ARBA00022475"/>
    </source>
</evidence>
<sequence>MGLLRGGPIVSLARLQVRTVATSRRRQLVAVYGVSLVGCVAVLVPLLWMVSTALKTDKAVFSVPPQILPRSPTLSNLGTATRLIPFWRYATNSTVVAGLGSIGTVASAALVAYPLARLRAPGLGVAFVLVLATMLLPQQVLLITQFLIFKRLGWYGTYLPLIVPSFLGGGAFNIFLLRQFFLTLSPELDQAALLDGAGYWRIFWCIIVPQSVPALVAVGILDFVSKWNDFLGPLIYLNRTSTYTLPLGLASFRDVYDTAWNYLMVDTLLAVIPCVVLFFVAQRLLVRGLVVRGTKG</sequence>